<dbReference type="GO" id="GO:0016491">
    <property type="term" value="F:oxidoreductase activity"/>
    <property type="evidence" value="ECO:0007669"/>
    <property type="project" value="InterPro"/>
</dbReference>
<accession>A0A9W6LLI4</accession>
<dbReference type="SUPFAM" id="SSF52833">
    <property type="entry name" value="Thioredoxin-like"/>
    <property type="match status" value="1"/>
</dbReference>
<keyword evidence="9" id="KW-1185">Reference proteome</keyword>
<dbReference type="Proteomes" id="UP001144297">
    <property type="component" value="Unassembled WGS sequence"/>
</dbReference>
<dbReference type="PANTHER" id="PTHR43342:SF2">
    <property type="entry name" value="POTENTIAL NAD-REDUCING HYDROGENASE SUBUNIT"/>
    <property type="match status" value="1"/>
</dbReference>
<sequence>MDKLDSIISIYSEKSGRVLGILEEIQKDNGYLPKEQLLYLSKKLKIPFAQLYSIATFYSFFEVQPIGKHVITVCQGTACHVKGCLRILNGLVKLLGINQEQISSTGRISITTPDRMFTINTARCFGACSMAPVIKVDNEIYGNNTVQKLPFILKKYGWTKDENQNS</sequence>
<comment type="cofactor">
    <cofactor evidence="7">
        <name>[2Fe-2S] cluster</name>
        <dbReference type="ChEBI" id="CHEBI:190135"/>
    </cofactor>
    <text evidence="7">Binds 1 [2Fe-2S] cluster.</text>
</comment>
<dbReference type="AlphaFoldDB" id="A0A9W6LLI4"/>
<dbReference type="InterPro" id="IPR002023">
    <property type="entry name" value="NuoE-like"/>
</dbReference>
<dbReference type="CDD" id="cd03064">
    <property type="entry name" value="TRX_Fd_NuoE"/>
    <property type="match status" value="1"/>
</dbReference>
<feature type="binding site" evidence="7">
    <location>
        <position position="74"/>
    </location>
    <ligand>
        <name>[2Fe-2S] cluster</name>
        <dbReference type="ChEBI" id="CHEBI:190135"/>
    </ligand>
</feature>
<evidence type="ECO:0000256" key="2">
    <source>
        <dbReference type="ARBA" id="ARBA00022714"/>
    </source>
</evidence>
<organism evidence="8 9">
    <name type="scientific">Thermodesulfovibrio yellowstonii</name>
    <dbReference type="NCBI Taxonomy" id="28262"/>
    <lineage>
        <taxon>Bacteria</taxon>
        <taxon>Pseudomonadati</taxon>
        <taxon>Nitrospirota</taxon>
        <taxon>Thermodesulfovibrionia</taxon>
        <taxon>Thermodesulfovibrionales</taxon>
        <taxon>Thermodesulfovibrionaceae</taxon>
        <taxon>Thermodesulfovibrio</taxon>
    </lineage>
</organism>
<dbReference type="Gene3D" id="1.10.10.1590">
    <property type="entry name" value="NADH-quinone oxidoreductase subunit E"/>
    <property type="match status" value="1"/>
</dbReference>
<name>A0A9W6LLI4_9BACT</name>
<evidence type="ECO:0000256" key="5">
    <source>
        <dbReference type="ARBA" id="ARBA00023014"/>
    </source>
</evidence>
<dbReference type="EMBL" id="BSDX01000001">
    <property type="protein sequence ID" value="GLI53885.1"/>
    <property type="molecule type" value="Genomic_DNA"/>
</dbReference>
<protein>
    <submittedName>
        <fullName evidence="8">NADH dehydrogenase subunit E</fullName>
    </submittedName>
</protein>
<evidence type="ECO:0000256" key="3">
    <source>
        <dbReference type="ARBA" id="ARBA00022723"/>
    </source>
</evidence>
<dbReference type="InterPro" id="IPR028431">
    <property type="entry name" value="NADP_DH_HndA-like"/>
</dbReference>
<dbReference type="Pfam" id="PF01257">
    <property type="entry name" value="2Fe-2S_thioredx"/>
    <property type="match status" value="1"/>
</dbReference>
<dbReference type="GO" id="GO:0046872">
    <property type="term" value="F:metal ion binding"/>
    <property type="evidence" value="ECO:0007669"/>
    <property type="project" value="UniProtKB-KW"/>
</dbReference>
<feature type="binding site" evidence="7">
    <location>
        <position position="124"/>
    </location>
    <ligand>
        <name>[2Fe-2S] cluster</name>
        <dbReference type="ChEBI" id="CHEBI:190135"/>
    </ligand>
</feature>
<gene>
    <name evidence="8" type="ORF">TISLANDTSLP1_15780</name>
</gene>
<comment type="cofactor">
    <cofactor evidence="6">
        <name>[2Fe-2S] cluster</name>
        <dbReference type="ChEBI" id="CHEBI:190135"/>
    </cofactor>
</comment>
<keyword evidence="2 7" id="KW-0001">2Fe-2S</keyword>
<evidence type="ECO:0000313" key="9">
    <source>
        <dbReference type="Proteomes" id="UP001144297"/>
    </source>
</evidence>
<evidence type="ECO:0000256" key="7">
    <source>
        <dbReference type="PIRSR" id="PIRSR000216-1"/>
    </source>
</evidence>
<dbReference type="PANTHER" id="PTHR43342">
    <property type="entry name" value="NADH-QUINONE OXIDOREDUCTASE, E SUBUNIT"/>
    <property type="match status" value="1"/>
</dbReference>
<proteinExistence type="inferred from homology"/>
<keyword evidence="4 7" id="KW-0408">Iron</keyword>
<dbReference type="InterPro" id="IPR042128">
    <property type="entry name" value="NuoE_dom"/>
</dbReference>
<dbReference type="GO" id="GO:0051537">
    <property type="term" value="F:2 iron, 2 sulfur cluster binding"/>
    <property type="evidence" value="ECO:0007669"/>
    <property type="project" value="UniProtKB-KW"/>
</dbReference>
<evidence type="ECO:0000256" key="4">
    <source>
        <dbReference type="ARBA" id="ARBA00023004"/>
    </source>
</evidence>
<comment type="caution">
    <text evidence="8">The sequence shown here is derived from an EMBL/GenBank/DDBJ whole genome shotgun (WGS) entry which is preliminary data.</text>
</comment>
<evidence type="ECO:0000313" key="8">
    <source>
        <dbReference type="EMBL" id="GLI53885.1"/>
    </source>
</evidence>
<reference evidence="8" key="1">
    <citation type="submission" date="2022-12" db="EMBL/GenBank/DDBJ databases">
        <title>Reference genome sequencing for broad-spectrum identification of bacterial and archaeal isolates by mass spectrometry.</title>
        <authorList>
            <person name="Sekiguchi Y."/>
            <person name="Tourlousse D.M."/>
        </authorList>
    </citation>
    <scope>NUCLEOTIDE SEQUENCE</scope>
    <source>
        <strain evidence="8">TSL-P1</strain>
    </source>
</reference>
<dbReference type="Gene3D" id="3.40.30.10">
    <property type="entry name" value="Glutaredoxin"/>
    <property type="match status" value="1"/>
</dbReference>
<keyword evidence="3 7" id="KW-0479">Metal-binding</keyword>
<dbReference type="InterPro" id="IPR041921">
    <property type="entry name" value="NuoE_N"/>
</dbReference>
<dbReference type="InterPro" id="IPR036249">
    <property type="entry name" value="Thioredoxin-like_sf"/>
</dbReference>
<feature type="binding site" evidence="7">
    <location>
        <position position="128"/>
    </location>
    <ligand>
        <name>[2Fe-2S] cluster</name>
        <dbReference type="ChEBI" id="CHEBI:190135"/>
    </ligand>
</feature>
<keyword evidence="5 7" id="KW-0411">Iron-sulfur</keyword>
<comment type="similarity">
    <text evidence="1">Belongs to the complex I 24 kDa subunit family.</text>
</comment>
<dbReference type="PIRSF" id="PIRSF000216">
    <property type="entry name" value="NADH_DH_24kDa"/>
    <property type="match status" value="1"/>
</dbReference>
<evidence type="ECO:0000256" key="6">
    <source>
        <dbReference type="ARBA" id="ARBA00034078"/>
    </source>
</evidence>
<feature type="binding site" evidence="7">
    <location>
        <position position="79"/>
    </location>
    <ligand>
        <name>[2Fe-2S] cluster</name>
        <dbReference type="ChEBI" id="CHEBI:190135"/>
    </ligand>
</feature>
<evidence type="ECO:0000256" key="1">
    <source>
        <dbReference type="ARBA" id="ARBA00010643"/>
    </source>
</evidence>